<accession>A0A5B9M7L2</accession>
<evidence type="ECO:0000313" key="2">
    <source>
        <dbReference type="Proteomes" id="UP000321353"/>
    </source>
</evidence>
<proteinExistence type="predicted"/>
<reference evidence="1 2" key="1">
    <citation type="submission" date="2019-02" db="EMBL/GenBank/DDBJ databases">
        <title>Planctomycetal bacteria perform biofilm scaping via a novel small molecule.</title>
        <authorList>
            <person name="Jeske O."/>
            <person name="Boedeker C."/>
            <person name="Wiegand S."/>
            <person name="Breitling P."/>
            <person name="Kallscheuer N."/>
            <person name="Jogler M."/>
            <person name="Rohde M."/>
            <person name="Petersen J."/>
            <person name="Medema M.H."/>
            <person name="Surup F."/>
            <person name="Jogler C."/>
        </authorList>
    </citation>
    <scope>NUCLEOTIDE SEQUENCE [LARGE SCALE GENOMIC DNA]</scope>
    <source>
        <strain evidence="1 2">Mal15</strain>
    </source>
</reference>
<protein>
    <submittedName>
        <fullName evidence="1">Uncharacterized protein</fullName>
    </submittedName>
</protein>
<dbReference type="AlphaFoldDB" id="A0A5B9M7L2"/>
<organism evidence="1 2">
    <name type="scientific">Stieleria maiorica</name>
    <dbReference type="NCBI Taxonomy" id="2795974"/>
    <lineage>
        <taxon>Bacteria</taxon>
        <taxon>Pseudomonadati</taxon>
        <taxon>Planctomycetota</taxon>
        <taxon>Planctomycetia</taxon>
        <taxon>Pirellulales</taxon>
        <taxon>Pirellulaceae</taxon>
        <taxon>Stieleria</taxon>
    </lineage>
</organism>
<dbReference type="KEGG" id="smam:Mal15_12260"/>
<keyword evidence="2" id="KW-1185">Reference proteome</keyword>
<dbReference type="EMBL" id="CP036264">
    <property type="protein sequence ID" value="QEF97188.1"/>
    <property type="molecule type" value="Genomic_DNA"/>
</dbReference>
<dbReference type="Proteomes" id="UP000321353">
    <property type="component" value="Chromosome"/>
</dbReference>
<name>A0A5B9M7L2_9BACT</name>
<evidence type="ECO:0000313" key="1">
    <source>
        <dbReference type="EMBL" id="QEF97188.1"/>
    </source>
</evidence>
<gene>
    <name evidence="1" type="ORF">Mal15_12260</name>
</gene>
<sequence length="194" mass="21345">MAALESVFANEYGESDYAFHPKWGRSEQMGAVKNGSGDELFAHFTPVGCCIIGFAHESSMSPYRTDPPELWPELLSSVPAEFQASLNEPAFDIASTTFVVWRLASGETWRTDNIEYPDDLYGDGSNDLLSRMLMSAVDFADWLEENYEVDVVGDVVANVFENQPLSDTQLAALNSKASLANLRKVVAETGYPLA</sequence>